<proteinExistence type="predicted"/>
<name>A0A7G9YA41_9EURY</name>
<sequence length="173" mass="20805">MVEGLRSEEPVPYSLFRERIHEINPELLILRADHPEHDLDSFLVNPLLLVFRRISADDEVLSRWYRSIDLLRVDDDACIERNDRFIVHVDRVDIHLDDFWEVYEHVRYFNKRLLDKKDVRRRFIAKSLQETIDFGILDHASCKNLIQWRKAECQIPEQFDSGSARSKEDRRTE</sequence>
<dbReference type="AlphaFoldDB" id="A0A7G9YA41"/>
<dbReference type="EMBL" id="MT631030">
    <property type="protein sequence ID" value="QNO44875.1"/>
    <property type="molecule type" value="Genomic_DNA"/>
</dbReference>
<gene>
    <name evidence="1" type="ORF">MEJPCEBH_00001</name>
</gene>
<accession>A0A7G9YA41</accession>
<organism evidence="1">
    <name type="scientific">Candidatus Methanogaster sp. ANME-2c ERB4</name>
    <dbReference type="NCBI Taxonomy" id="2759911"/>
    <lineage>
        <taxon>Archaea</taxon>
        <taxon>Methanobacteriati</taxon>
        <taxon>Methanobacteriota</taxon>
        <taxon>Stenosarchaea group</taxon>
        <taxon>Methanomicrobia</taxon>
        <taxon>Methanosarcinales</taxon>
        <taxon>ANME-2 cluster</taxon>
        <taxon>Candidatus Methanogasteraceae</taxon>
        <taxon>Candidatus Methanogaster</taxon>
    </lineage>
</organism>
<protein>
    <submittedName>
        <fullName evidence="1">Uncharacterized protein</fullName>
    </submittedName>
</protein>
<evidence type="ECO:0000313" key="1">
    <source>
        <dbReference type="EMBL" id="QNO44875.1"/>
    </source>
</evidence>
<reference evidence="1" key="1">
    <citation type="submission" date="2020-06" db="EMBL/GenBank/DDBJ databases">
        <title>Unique genomic features of the anaerobic methanotrophic archaea.</title>
        <authorList>
            <person name="Chadwick G.L."/>
            <person name="Skennerton C.T."/>
            <person name="Laso-Perez R."/>
            <person name="Leu A.O."/>
            <person name="Speth D.R."/>
            <person name="Yu H."/>
            <person name="Morgan-Lang C."/>
            <person name="Hatzenpichler R."/>
            <person name="Goudeau D."/>
            <person name="Malmstrom R."/>
            <person name="Brazelton W.J."/>
            <person name="Woyke T."/>
            <person name="Hallam S.J."/>
            <person name="Tyson G.W."/>
            <person name="Wegener G."/>
            <person name="Boetius A."/>
            <person name="Orphan V."/>
        </authorList>
    </citation>
    <scope>NUCLEOTIDE SEQUENCE</scope>
</reference>